<evidence type="ECO:0000313" key="2">
    <source>
        <dbReference type="Proteomes" id="UP000327118"/>
    </source>
</evidence>
<keyword evidence="2" id="KW-1185">Reference proteome</keyword>
<dbReference type="Gene3D" id="3.90.1200.10">
    <property type="match status" value="1"/>
</dbReference>
<dbReference type="AlphaFoldDB" id="A0A5N6ZHB1"/>
<organism evidence="1 2">
    <name type="scientific">Aspergillus coremiiformis</name>
    <dbReference type="NCBI Taxonomy" id="138285"/>
    <lineage>
        <taxon>Eukaryota</taxon>
        <taxon>Fungi</taxon>
        <taxon>Dikarya</taxon>
        <taxon>Ascomycota</taxon>
        <taxon>Pezizomycotina</taxon>
        <taxon>Eurotiomycetes</taxon>
        <taxon>Eurotiomycetidae</taxon>
        <taxon>Eurotiales</taxon>
        <taxon>Aspergillaceae</taxon>
        <taxon>Aspergillus</taxon>
        <taxon>Aspergillus subgen. Circumdati</taxon>
    </lineage>
</organism>
<dbReference type="OrthoDB" id="428260at2759"/>
<dbReference type="PANTHER" id="PTHR21310">
    <property type="entry name" value="AMINOGLYCOSIDE PHOSPHOTRANSFERASE-RELATED-RELATED"/>
    <property type="match status" value="1"/>
</dbReference>
<name>A0A5N6ZHB1_9EURO</name>
<dbReference type="PANTHER" id="PTHR21310:SF13">
    <property type="entry name" value="AMINOGLYCOSIDE PHOSPHOTRANSFERASE DOMAIN-CONTAINING PROTEIN"/>
    <property type="match status" value="1"/>
</dbReference>
<dbReference type="Proteomes" id="UP000327118">
    <property type="component" value="Unassembled WGS sequence"/>
</dbReference>
<dbReference type="InterPro" id="IPR051678">
    <property type="entry name" value="AGP_Transferase"/>
</dbReference>
<accession>A0A5N6ZHB1</accession>
<sequence>MDDQFLPENRLRWTHGRPKRPIWPTEPRLESIRFLAFSILHRHFPNLANEHLLDVQLLSEKITKKLFILSHPQLTKKYIFQVLLPVDPFFLMENEVATLSFVHHRTSIPVPPLIAWDSSSDNLLGYEWSMVEMLDGVPLGTLWPQMSLEEKLRLAEELAHIFAQLWSQKFDRIGSLYIEERSLEAVQSCADDSNIFQTCFEDLPSPTFRIGPMVSMPFFVGRRCFLPSNRGPFSSSKSWMKAQIRLELEYVITGQEILQLSPELSPEDINLKSSFIETLDEFQDVCQDYFRALPSVFSSDEERCFSLCHHGLNEENILLDPDTYKIVGILDWDMTSVLPDWLVQEYFQTFHGLPPEDMSNPPSGLQPGLDREFQKWNVFPKRLPDLEAADELQQRADETLRRLGVPVQTNPASEEKKHFYIGVLHLGNVWELAQQYLRGLPHFQKEYQQFGWSSGLDDPISDSE</sequence>
<evidence type="ECO:0000313" key="1">
    <source>
        <dbReference type="EMBL" id="KAE8356748.1"/>
    </source>
</evidence>
<dbReference type="SUPFAM" id="SSF56112">
    <property type="entry name" value="Protein kinase-like (PK-like)"/>
    <property type="match status" value="1"/>
</dbReference>
<gene>
    <name evidence="1" type="ORF">BDV28DRAFT_144869</name>
</gene>
<protein>
    <submittedName>
        <fullName evidence="1">Uncharacterized protein</fullName>
    </submittedName>
</protein>
<dbReference type="EMBL" id="ML739035">
    <property type="protein sequence ID" value="KAE8356748.1"/>
    <property type="molecule type" value="Genomic_DNA"/>
</dbReference>
<reference evidence="2" key="1">
    <citation type="submission" date="2019-04" db="EMBL/GenBank/DDBJ databases">
        <title>Friends and foes A comparative genomics studyof 23 Aspergillus species from section Flavi.</title>
        <authorList>
            <consortium name="DOE Joint Genome Institute"/>
            <person name="Kjaerbolling I."/>
            <person name="Vesth T."/>
            <person name="Frisvad J.C."/>
            <person name="Nybo J.L."/>
            <person name="Theobald S."/>
            <person name="Kildgaard S."/>
            <person name="Isbrandt T."/>
            <person name="Kuo A."/>
            <person name="Sato A."/>
            <person name="Lyhne E.K."/>
            <person name="Kogle M.E."/>
            <person name="Wiebenga A."/>
            <person name="Kun R.S."/>
            <person name="Lubbers R.J."/>
            <person name="Makela M.R."/>
            <person name="Barry K."/>
            <person name="Chovatia M."/>
            <person name="Clum A."/>
            <person name="Daum C."/>
            <person name="Haridas S."/>
            <person name="He G."/>
            <person name="LaButti K."/>
            <person name="Lipzen A."/>
            <person name="Mondo S."/>
            <person name="Riley R."/>
            <person name="Salamov A."/>
            <person name="Simmons B.A."/>
            <person name="Magnuson J.K."/>
            <person name="Henrissat B."/>
            <person name="Mortensen U.H."/>
            <person name="Larsen T.O."/>
            <person name="Devries R.P."/>
            <person name="Grigoriev I.V."/>
            <person name="Machida M."/>
            <person name="Baker S.E."/>
            <person name="Andersen M.R."/>
        </authorList>
    </citation>
    <scope>NUCLEOTIDE SEQUENCE [LARGE SCALE GENOMIC DNA]</scope>
    <source>
        <strain evidence="2">CBS 553.77</strain>
    </source>
</reference>
<proteinExistence type="predicted"/>
<dbReference type="InterPro" id="IPR011009">
    <property type="entry name" value="Kinase-like_dom_sf"/>
</dbReference>